<keyword evidence="3" id="KW-1185">Reference proteome</keyword>
<dbReference type="Proteomes" id="UP001156672">
    <property type="component" value="Unassembled WGS sequence"/>
</dbReference>
<accession>A0ABQ5X4S3</accession>
<gene>
    <name evidence="2" type="ORF">GCM10007866_23450</name>
</gene>
<comment type="caution">
    <text evidence="2">The sequence shown here is derived from an EMBL/GenBank/DDBJ whole genome shotgun (WGS) entry which is preliminary data.</text>
</comment>
<evidence type="ECO:0000313" key="3">
    <source>
        <dbReference type="Proteomes" id="UP001156672"/>
    </source>
</evidence>
<organism evidence="2 3">
    <name type="scientific">Gluconobacter albidus</name>
    <dbReference type="NCBI Taxonomy" id="318683"/>
    <lineage>
        <taxon>Bacteria</taxon>
        <taxon>Pseudomonadati</taxon>
        <taxon>Pseudomonadota</taxon>
        <taxon>Alphaproteobacteria</taxon>
        <taxon>Acetobacterales</taxon>
        <taxon>Acetobacteraceae</taxon>
        <taxon>Gluconobacter</taxon>
    </lineage>
</organism>
<proteinExistence type="predicted"/>
<name>A0ABQ5X4S3_9PROT</name>
<sequence length="69" mass="7306">MNGTGASVLPEGAGGAGKARGTPMAIIAMRNAVREEERLIVWCITPYSVAVTPKRKARPRAPLCAQDEL</sequence>
<feature type="region of interest" description="Disordered" evidence="1">
    <location>
        <begin position="1"/>
        <end position="20"/>
    </location>
</feature>
<reference evidence="3" key="1">
    <citation type="journal article" date="2019" name="Int. J. Syst. Evol. Microbiol.">
        <title>The Global Catalogue of Microorganisms (GCM) 10K type strain sequencing project: providing services to taxonomists for standard genome sequencing and annotation.</title>
        <authorList>
            <consortium name="The Broad Institute Genomics Platform"/>
            <consortium name="The Broad Institute Genome Sequencing Center for Infectious Disease"/>
            <person name="Wu L."/>
            <person name="Ma J."/>
        </authorList>
    </citation>
    <scope>NUCLEOTIDE SEQUENCE [LARGE SCALE GENOMIC DNA]</scope>
    <source>
        <strain evidence="3">NBRC 3250</strain>
    </source>
</reference>
<evidence type="ECO:0008006" key="4">
    <source>
        <dbReference type="Google" id="ProtNLM"/>
    </source>
</evidence>
<evidence type="ECO:0000256" key="1">
    <source>
        <dbReference type="SAM" id="MobiDB-lite"/>
    </source>
</evidence>
<protein>
    <recommendedName>
        <fullName evidence="4">Transposase</fullName>
    </recommendedName>
</protein>
<evidence type="ECO:0000313" key="2">
    <source>
        <dbReference type="EMBL" id="GLQ69892.1"/>
    </source>
</evidence>
<dbReference type="EMBL" id="BSNW01000047">
    <property type="protein sequence ID" value="GLQ69892.1"/>
    <property type="molecule type" value="Genomic_DNA"/>
</dbReference>